<keyword evidence="4" id="KW-0560">Oxidoreductase</keyword>
<organism evidence="6 7">
    <name type="scientific">Rhizodiscina lignyota</name>
    <dbReference type="NCBI Taxonomy" id="1504668"/>
    <lineage>
        <taxon>Eukaryota</taxon>
        <taxon>Fungi</taxon>
        <taxon>Dikarya</taxon>
        <taxon>Ascomycota</taxon>
        <taxon>Pezizomycotina</taxon>
        <taxon>Dothideomycetes</taxon>
        <taxon>Pleosporomycetidae</taxon>
        <taxon>Aulographales</taxon>
        <taxon>Rhizodiscinaceae</taxon>
        <taxon>Rhizodiscina</taxon>
    </lineage>
</organism>
<comment type="caution">
    <text evidence="6">The sequence shown here is derived from an EMBL/GenBank/DDBJ whole genome shotgun (WGS) entry which is preliminary data.</text>
</comment>
<keyword evidence="7" id="KW-1185">Reference proteome</keyword>
<dbReference type="Pfam" id="PF00724">
    <property type="entry name" value="Oxidored_FMN"/>
    <property type="match status" value="1"/>
</dbReference>
<reference evidence="6" key="1">
    <citation type="journal article" date="2020" name="Stud. Mycol.">
        <title>101 Dothideomycetes genomes: a test case for predicting lifestyles and emergence of pathogens.</title>
        <authorList>
            <person name="Haridas S."/>
            <person name="Albert R."/>
            <person name="Binder M."/>
            <person name="Bloem J."/>
            <person name="Labutti K."/>
            <person name="Salamov A."/>
            <person name="Andreopoulos B."/>
            <person name="Baker S."/>
            <person name="Barry K."/>
            <person name="Bills G."/>
            <person name="Bluhm B."/>
            <person name="Cannon C."/>
            <person name="Castanera R."/>
            <person name="Culley D."/>
            <person name="Daum C."/>
            <person name="Ezra D."/>
            <person name="Gonzalez J."/>
            <person name="Henrissat B."/>
            <person name="Kuo A."/>
            <person name="Liang C."/>
            <person name="Lipzen A."/>
            <person name="Lutzoni F."/>
            <person name="Magnuson J."/>
            <person name="Mondo S."/>
            <person name="Nolan M."/>
            <person name="Ohm R."/>
            <person name="Pangilinan J."/>
            <person name="Park H.-J."/>
            <person name="Ramirez L."/>
            <person name="Alfaro M."/>
            <person name="Sun H."/>
            <person name="Tritt A."/>
            <person name="Yoshinaga Y."/>
            <person name="Zwiers L.-H."/>
            <person name="Turgeon B."/>
            <person name="Goodwin S."/>
            <person name="Spatafora J."/>
            <person name="Crous P."/>
            <person name="Grigoriev I."/>
        </authorList>
    </citation>
    <scope>NUCLEOTIDE SEQUENCE</scope>
    <source>
        <strain evidence="6">CBS 133067</strain>
    </source>
</reference>
<dbReference type="InterPro" id="IPR013785">
    <property type="entry name" value="Aldolase_TIM"/>
</dbReference>
<dbReference type="InterPro" id="IPR051799">
    <property type="entry name" value="NADH_flavin_oxidoreductase"/>
</dbReference>
<comment type="similarity">
    <text evidence="1">Belongs to the NADH:flavin oxidoreductase/NADH oxidase family.</text>
</comment>
<dbReference type="SUPFAM" id="SSF51395">
    <property type="entry name" value="FMN-linked oxidoreductases"/>
    <property type="match status" value="1"/>
</dbReference>
<keyword evidence="2" id="KW-0285">Flavoprotein</keyword>
<dbReference type="OrthoDB" id="1663137at2759"/>
<evidence type="ECO:0000256" key="2">
    <source>
        <dbReference type="ARBA" id="ARBA00022630"/>
    </source>
</evidence>
<proteinExistence type="inferred from homology"/>
<protein>
    <submittedName>
        <fullName evidence="6">FMN-linked oxidoreductase</fullName>
    </submittedName>
</protein>
<sequence length="382" mass="42437">MSPQNISPVSALAQPITLKLSGKVIPNRLYRTPLSEYASSYDENNIESTGRPLPRYVELYQELADGGAGLICFGNIPVDRNSLENYNNAVLDPRNPWDPVEAFRPAIKAAKSRGALCLPQLQYPGRQVPDFINPHPKSSSDVQLEPCLNKTYGKPTPLSKAEIKELIGRYVWAAGVLAEAGADGIILHACHGYIINQFLSPKTNKRTDEYGGSLENRARFVLELVNAIKAKCPSRRFVIAAKLSCHDFMEGGQSFAEQCVVIKWLEEAGVDFFDISGGTYATPAWRGNIMTELAERPSRKERGSYFIEWAQELKKVLSRAVIGTTGGWRDSHRMAEAVAKGDIDMCGLGRPLREDPYFVNKAMREEVRFSECDIPDVPKSKL</sequence>
<dbReference type="Proteomes" id="UP000799772">
    <property type="component" value="Unassembled WGS sequence"/>
</dbReference>
<evidence type="ECO:0000259" key="5">
    <source>
        <dbReference type="Pfam" id="PF00724"/>
    </source>
</evidence>
<dbReference type="PANTHER" id="PTHR43656">
    <property type="entry name" value="BINDING OXIDOREDUCTASE, PUTATIVE (AFU_ORTHOLOGUE AFUA_2G08260)-RELATED"/>
    <property type="match status" value="1"/>
</dbReference>
<evidence type="ECO:0000313" key="6">
    <source>
        <dbReference type="EMBL" id="KAF2094968.1"/>
    </source>
</evidence>
<evidence type="ECO:0000256" key="4">
    <source>
        <dbReference type="ARBA" id="ARBA00023002"/>
    </source>
</evidence>
<name>A0A9P4I7M9_9PEZI</name>
<dbReference type="AlphaFoldDB" id="A0A9P4I7M9"/>
<feature type="domain" description="NADH:flavin oxidoreductase/NADH oxidase N-terminal" evidence="5">
    <location>
        <begin position="13"/>
        <end position="363"/>
    </location>
</feature>
<evidence type="ECO:0000313" key="7">
    <source>
        <dbReference type="Proteomes" id="UP000799772"/>
    </source>
</evidence>
<dbReference type="PANTHER" id="PTHR43656:SF5">
    <property type="entry name" value="NADH:FLAVIN OXIDOREDUCTASE_NADH OXIDASE N-TERMINAL DOMAIN-CONTAINING PROTEIN"/>
    <property type="match status" value="1"/>
</dbReference>
<evidence type="ECO:0000256" key="3">
    <source>
        <dbReference type="ARBA" id="ARBA00022643"/>
    </source>
</evidence>
<gene>
    <name evidence="6" type="ORF">NA57DRAFT_80133</name>
</gene>
<accession>A0A9P4I7M9</accession>
<evidence type="ECO:0000256" key="1">
    <source>
        <dbReference type="ARBA" id="ARBA00005979"/>
    </source>
</evidence>
<dbReference type="GO" id="GO:0016491">
    <property type="term" value="F:oxidoreductase activity"/>
    <property type="evidence" value="ECO:0007669"/>
    <property type="project" value="UniProtKB-KW"/>
</dbReference>
<dbReference type="InterPro" id="IPR001155">
    <property type="entry name" value="OxRdtase_FMN_N"/>
</dbReference>
<dbReference type="Gene3D" id="3.20.20.70">
    <property type="entry name" value="Aldolase class I"/>
    <property type="match status" value="1"/>
</dbReference>
<keyword evidence="3" id="KW-0288">FMN</keyword>
<dbReference type="GO" id="GO:0010181">
    <property type="term" value="F:FMN binding"/>
    <property type="evidence" value="ECO:0007669"/>
    <property type="project" value="InterPro"/>
</dbReference>
<dbReference type="EMBL" id="ML978133">
    <property type="protein sequence ID" value="KAF2094968.1"/>
    <property type="molecule type" value="Genomic_DNA"/>
</dbReference>